<sequence length="658" mass="71540">MSHAPADSITPAAAAAGAQPPPSSRMAADVQDEEAGNQALADARRCVADLEQKVRELEQKQSTGPLAVAGIAAAPAQADVNYCFEYPTAPASDSLLSTNGRWCGPCVNIFPTHDPTSPPRVFKYLQPSEQDIADVIQRMGGSYRALCNMSVVSVDGVSVLEKSPDRAIRTVQSEVMKSNNAYQLPGVQVRENKPLRILQQPVVYCKLDNKPDIAWVAEVSGKLFVVAVQEVKRAFTSPVNGLQQVATYTCAAAAGMYNAGVDHDKILVPMSVCTGLAEVHGAAFMATPSFPVAVSTSAVLDLRTDQGAARAHLHRSMAKKQMERSLQLLDEASAPGRPTRARSIPAEPGGGADETPWFRPSFAVSQVWPKLGGVSHGLMHGRDVTLLRMGHVFQKLYASPASRFVCFPICFANNVLPPPLTKGGVSALLFPNLMRDGYRCGLPEDLETARMYISAVKEAMIALHEAGVIHGDMYISNIMWRRFPTSSSVDVKLIDWDTAFLAQDGLPDGMERAWKTTCKWCLYQTRSTQVDDVVNLRLLDSFMVNTLEHFCVEDTYLWREWMKAAGDKPVRNLNSAFRRMQCLYVRHNGWPEPEVCRVVLGSKDEQVAVRSSETAAAATVPAAEDEWAMGSVGDAARAPPAKKSRPEASGLPSTPSRN</sequence>
<accession>A0A1X6PJY3</accession>
<name>A0A1X6PJY3_PORUM</name>
<feature type="region of interest" description="Disordered" evidence="1">
    <location>
        <begin position="628"/>
        <end position="658"/>
    </location>
</feature>
<dbReference type="InterPro" id="IPR011009">
    <property type="entry name" value="Kinase-like_dom_sf"/>
</dbReference>
<protein>
    <recommendedName>
        <fullName evidence="4">Protein kinase domain-containing protein</fullName>
    </recommendedName>
</protein>
<evidence type="ECO:0008006" key="4">
    <source>
        <dbReference type="Google" id="ProtNLM"/>
    </source>
</evidence>
<dbReference type="OrthoDB" id="190089at2759"/>
<feature type="region of interest" description="Disordered" evidence="1">
    <location>
        <begin position="1"/>
        <end position="39"/>
    </location>
</feature>
<evidence type="ECO:0000313" key="3">
    <source>
        <dbReference type="Proteomes" id="UP000218209"/>
    </source>
</evidence>
<dbReference type="SUPFAM" id="SSF56112">
    <property type="entry name" value="Protein kinase-like (PK-like)"/>
    <property type="match status" value="1"/>
</dbReference>
<gene>
    <name evidence="2" type="ORF">BU14_0025s0004</name>
</gene>
<dbReference type="EMBL" id="KV918765">
    <property type="protein sequence ID" value="OSX81121.1"/>
    <property type="molecule type" value="Genomic_DNA"/>
</dbReference>
<proteinExistence type="predicted"/>
<dbReference type="Gene3D" id="1.10.510.10">
    <property type="entry name" value="Transferase(Phosphotransferase) domain 1"/>
    <property type="match status" value="1"/>
</dbReference>
<feature type="compositionally biased region" description="Low complexity" evidence="1">
    <location>
        <begin position="1"/>
        <end position="18"/>
    </location>
</feature>
<evidence type="ECO:0000313" key="2">
    <source>
        <dbReference type="EMBL" id="OSX81120.1"/>
    </source>
</evidence>
<dbReference type="AlphaFoldDB" id="A0A1X6PJY3"/>
<feature type="region of interest" description="Disordered" evidence="1">
    <location>
        <begin position="333"/>
        <end position="353"/>
    </location>
</feature>
<organism evidence="2 3">
    <name type="scientific">Porphyra umbilicalis</name>
    <name type="common">Purple laver</name>
    <name type="synonym">Red alga</name>
    <dbReference type="NCBI Taxonomy" id="2786"/>
    <lineage>
        <taxon>Eukaryota</taxon>
        <taxon>Rhodophyta</taxon>
        <taxon>Bangiophyceae</taxon>
        <taxon>Bangiales</taxon>
        <taxon>Bangiaceae</taxon>
        <taxon>Porphyra</taxon>
    </lineage>
</organism>
<keyword evidence="3" id="KW-1185">Reference proteome</keyword>
<dbReference type="Proteomes" id="UP000218209">
    <property type="component" value="Unassembled WGS sequence"/>
</dbReference>
<evidence type="ECO:0000256" key="1">
    <source>
        <dbReference type="SAM" id="MobiDB-lite"/>
    </source>
</evidence>
<reference evidence="2 3" key="1">
    <citation type="submission" date="2017-03" db="EMBL/GenBank/DDBJ databases">
        <title>WGS assembly of Porphyra umbilicalis.</title>
        <authorList>
            <person name="Brawley S.H."/>
            <person name="Blouin N.A."/>
            <person name="Ficko-Blean E."/>
            <person name="Wheeler G.L."/>
            <person name="Lohr M."/>
            <person name="Goodson H.V."/>
            <person name="Jenkins J.W."/>
            <person name="Blaby-Haas C.E."/>
            <person name="Helliwell K.E."/>
            <person name="Chan C."/>
            <person name="Marriage T."/>
            <person name="Bhattacharya D."/>
            <person name="Klein A.S."/>
            <person name="Badis Y."/>
            <person name="Brodie J."/>
            <person name="Cao Y."/>
            <person name="Collen J."/>
            <person name="Dittami S.M."/>
            <person name="Gachon C.M."/>
            <person name="Green B.R."/>
            <person name="Karpowicz S."/>
            <person name="Kim J.W."/>
            <person name="Kudahl U."/>
            <person name="Lin S."/>
            <person name="Michel G."/>
            <person name="Mittag M."/>
            <person name="Olson B.J."/>
            <person name="Pangilinan J."/>
            <person name="Peng Y."/>
            <person name="Qiu H."/>
            <person name="Shu S."/>
            <person name="Singer J.T."/>
            <person name="Smith A.G."/>
            <person name="Sprecher B.N."/>
            <person name="Wagner V."/>
            <person name="Wang W."/>
            <person name="Wang Z.-Y."/>
            <person name="Yan J."/>
            <person name="Yarish C."/>
            <person name="Zoeuner-Riek S."/>
            <person name="Zhuang Y."/>
            <person name="Zou Y."/>
            <person name="Lindquist E.A."/>
            <person name="Grimwood J."/>
            <person name="Barry K."/>
            <person name="Rokhsar D.S."/>
            <person name="Schmutz J."/>
            <person name="Stiller J.W."/>
            <person name="Grossman A.R."/>
            <person name="Prochnik S.E."/>
        </authorList>
    </citation>
    <scope>NUCLEOTIDE SEQUENCE [LARGE SCALE GENOMIC DNA]</scope>
    <source>
        <strain evidence="2">4086291</strain>
    </source>
</reference>
<dbReference type="EMBL" id="KV918765">
    <property type="protein sequence ID" value="OSX81120.1"/>
    <property type="molecule type" value="Genomic_DNA"/>
</dbReference>